<evidence type="ECO:0000256" key="9">
    <source>
        <dbReference type="RuleBase" id="RU365093"/>
    </source>
</evidence>
<gene>
    <name evidence="12" type="ORF">GGQ96_000464</name>
</gene>
<keyword evidence="8 9" id="KW-0472">Membrane</keyword>
<protein>
    <recommendedName>
        <fullName evidence="9">Membrane fusion protein (MFP) family protein</fullName>
    </recommendedName>
</protein>
<dbReference type="PANTHER" id="PTHR30386:SF17">
    <property type="entry name" value="ALKALINE PROTEASE SECRETION PROTEIN APRE"/>
    <property type="match status" value="1"/>
</dbReference>
<comment type="similarity">
    <text evidence="2 9">Belongs to the membrane fusion protein (MFP) (TC 8.A.1) family.</text>
</comment>
<keyword evidence="5 9" id="KW-0997">Cell inner membrane</keyword>
<evidence type="ECO:0000313" key="13">
    <source>
        <dbReference type="Proteomes" id="UP000574769"/>
    </source>
</evidence>
<dbReference type="InterPro" id="IPR058781">
    <property type="entry name" value="HH_AprE-like"/>
</dbReference>
<keyword evidence="13" id="KW-1185">Reference proteome</keyword>
<keyword evidence="4 9" id="KW-1003">Cell membrane</keyword>
<dbReference type="InterPro" id="IPR058982">
    <property type="entry name" value="Beta-barrel_AprE"/>
</dbReference>
<dbReference type="NCBIfam" id="TIGR01843">
    <property type="entry name" value="type_I_hlyD"/>
    <property type="match status" value="1"/>
</dbReference>
<keyword evidence="7 9" id="KW-1133">Transmembrane helix</keyword>
<evidence type="ECO:0000313" key="12">
    <source>
        <dbReference type="EMBL" id="MBB4616358.1"/>
    </source>
</evidence>
<feature type="domain" description="AprE-like beta-barrel" evidence="11">
    <location>
        <begin position="338"/>
        <end position="430"/>
    </location>
</feature>
<dbReference type="Gene3D" id="2.40.30.170">
    <property type="match status" value="1"/>
</dbReference>
<dbReference type="EMBL" id="JACHNY010000001">
    <property type="protein sequence ID" value="MBB4616358.1"/>
    <property type="molecule type" value="Genomic_DNA"/>
</dbReference>
<comment type="subcellular location">
    <subcellularLocation>
        <location evidence="1 9">Cell inner membrane</location>
        <topology evidence="1 9">Single-pass membrane protein</topology>
    </subcellularLocation>
</comment>
<organism evidence="12 13">
    <name type="scientific">Sphingomonas abaci</name>
    <dbReference type="NCBI Taxonomy" id="237611"/>
    <lineage>
        <taxon>Bacteria</taxon>
        <taxon>Pseudomonadati</taxon>
        <taxon>Pseudomonadota</taxon>
        <taxon>Alphaproteobacteria</taxon>
        <taxon>Sphingomonadales</taxon>
        <taxon>Sphingomonadaceae</taxon>
        <taxon>Sphingomonas</taxon>
    </lineage>
</organism>
<dbReference type="GO" id="GO:0005886">
    <property type="term" value="C:plasma membrane"/>
    <property type="evidence" value="ECO:0007669"/>
    <property type="project" value="UniProtKB-SubCell"/>
</dbReference>
<feature type="domain" description="AprE-like long alpha-helical hairpin" evidence="10">
    <location>
        <begin position="104"/>
        <end position="296"/>
    </location>
</feature>
<accession>A0A7W7AG03</accession>
<dbReference type="Pfam" id="PF25994">
    <property type="entry name" value="HH_AprE"/>
    <property type="match status" value="1"/>
</dbReference>
<keyword evidence="3 9" id="KW-0813">Transport</keyword>
<comment type="caution">
    <text evidence="12">The sequence shown here is derived from an EMBL/GenBank/DDBJ whole genome shotgun (WGS) entry which is preliminary data.</text>
</comment>
<dbReference type="Gene3D" id="2.40.50.100">
    <property type="match status" value="1"/>
</dbReference>
<evidence type="ECO:0000259" key="10">
    <source>
        <dbReference type="Pfam" id="PF25994"/>
    </source>
</evidence>
<dbReference type="GO" id="GO:0015031">
    <property type="term" value="P:protein transport"/>
    <property type="evidence" value="ECO:0007669"/>
    <property type="project" value="InterPro"/>
</dbReference>
<evidence type="ECO:0000256" key="1">
    <source>
        <dbReference type="ARBA" id="ARBA00004377"/>
    </source>
</evidence>
<evidence type="ECO:0000256" key="2">
    <source>
        <dbReference type="ARBA" id="ARBA00009477"/>
    </source>
</evidence>
<dbReference type="InterPro" id="IPR050739">
    <property type="entry name" value="MFP"/>
</dbReference>
<dbReference type="PANTHER" id="PTHR30386">
    <property type="entry name" value="MEMBRANE FUSION SUBUNIT OF EMRAB-TOLC MULTIDRUG EFFLUX PUMP"/>
    <property type="match status" value="1"/>
</dbReference>
<name>A0A7W7AG03_9SPHN</name>
<dbReference type="RefSeq" id="WP_184111135.1">
    <property type="nucleotide sequence ID" value="NZ_JACHNY010000001.1"/>
</dbReference>
<feature type="transmembrane region" description="Helical" evidence="9">
    <location>
        <begin position="31"/>
        <end position="49"/>
    </location>
</feature>
<evidence type="ECO:0000256" key="8">
    <source>
        <dbReference type="ARBA" id="ARBA00023136"/>
    </source>
</evidence>
<dbReference type="InterPro" id="IPR010129">
    <property type="entry name" value="T1SS_HlyD"/>
</dbReference>
<evidence type="ECO:0000256" key="3">
    <source>
        <dbReference type="ARBA" id="ARBA00022448"/>
    </source>
</evidence>
<dbReference type="PRINTS" id="PR01490">
    <property type="entry name" value="RTXTOXIND"/>
</dbReference>
<keyword evidence="6 9" id="KW-0812">Transmembrane</keyword>
<evidence type="ECO:0000256" key="4">
    <source>
        <dbReference type="ARBA" id="ARBA00022475"/>
    </source>
</evidence>
<proteinExistence type="inferred from homology"/>
<dbReference type="AlphaFoldDB" id="A0A7W7AG03"/>
<evidence type="ECO:0000256" key="7">
    <source>
        <dbReference type="ARBA" id="ARBA00022989"/>
    </source>
</evidence>
<dbReference type="Pfam" id="PF26002">
    <property type="entry name" value="Beta-barrel_AprE"/>
    <property type="match status" value="1"/>
</dbReference>
<sequence>MSAPLVLAPGDERRPDPAIAALADPARDIRVGLVVASLFFLLFLGWAAFARLDAAAYASGVLEVSGQRQAVQHREGGVVGDLLVREGQRVRRGQLLIRLVAADVRAQERALAAQAIRLLAQRARLEAEQMGAARLSPPREFAALPDEDRTAAALALKLQQSELDARRATLSAQRGALGQRVAQSAQQGRGYGTQVTSAEEQLRLVDQQLAALRPVAEKGFVSQTRLRELERLRAELMGQRGQYAASVAQTREAARESEIGALEAERSFRERTAADLRDVDTRLGDLLPKLAAARDQLARTAIRAPATGAVIGLSVFTRGGVIAPGQTLMSIVPERVPLRIQARIGLDDADDLRTGQRALVKFPSLHDRTLPDLEGVITRLSADAVTDEKTGAGYFTAEVTVPRDQLRRLNVVRGRDFELRAGMPVQVLIPLRKRTALDYALEPLVGAFWSSFREH</sequence>
<evidence type="ECO:0000256" key="6">
    <source>
        <dbReference type="ARBA" id="ARBA00022692"/>
    </source>
</evidence>
<dbReference type="Proteomes" id="UP000574769">
    <property type="component" value="Unassembled WGS sequence"/>
</dbReference>
<reference evidence="12 13" key="1">
    <citation type="submission" date="2020-08" db="EMBL/GenBank/DDBJ databases">
        <title>Genomic Encyclopedia of Type Strains, Phase IV (KMG-IV): sequencing the most valuable type-strain genomes for metagenomic binning, comparative biology and taxonomic classification.</title>
        <authorList>
            <person name="Goeker M."/>
        </authorList>
    </citation>
    <scope>NUCLEOTIDE SEQUENCE [LARGE SCALE GENOMIC DNA]</scope>
    <source>
        <strain evidence="12 13">DSM 15867</strain>
    </source>
</reference>
<evidence type="ECO:0000256" key="5">
    <source>
        <dbReference type="ARBA" id="ARBA00022519"/>
    </source>
</evidence>
<evidence type="ECO:0000259" key="11">
    <source>
        <dbReference type="Pfam" id="PF26002"/>
    </source>
</evidence>